<sequence>MQTNTEDQLKAPCDVKSVVSLDKIALRAVKGSSLDKNVSSPTDDDGAIPRAATFASKEHYRQSKGTRHSASKQSKKSAKRVEKKKQKYRKMISSSKMDSSISSESENDTEPQDGSSDGNSEECSTKKCEGVQAEQNEMVPDAPNEAEYKIGKPSQDDTSEDASNESSFNFSLNKLGGSREGFFSRSKSKYLETLSCLEGIERTAKLRRAVASLSFRQCRELSKTSLQGRTSPLSRSSPSSGRSNRRESIQRAFTKLGKSMSQLDRIGNKSPTAAAIHVPLRLSVTKPVPLTRVGSRLSSTKLVAVAAAAGCPLRSFENLNAELGSPK</sequence>
<gene>
    <name evidence="2" type="ORF">SEMRO_635_G179180.1</name>
</gene>
<dbReference type="AlphaFoldDB" id="A0A9N8E446"/>
<feature type="compositionally biased region" description="Polar residues" evidence="1">
    <location>
        <begin position="112"/>
        <end position="122"/>
    </location>
</feature>
<dbReference type="EMBL" id="CAICTM010000634">
    <property type="protein sequence ID" value="CAB9514157.1"/>
    <property type="molecule type" value="Genomic_DNA"/>
</dbReference>
<evidence type="ECO:0000256" key="1">
    <source>
        <dbReference type="SAM" id="MobiDB-lite"/>
    </source>
</evidence>
<evidence type="ECO:0000313" key="3">
    <source>
        <dbReference type="Proteomes" id="UP001153069"/>
    </source>
</evidence>
<proteinExistence type="predicted"/>
<feature type="compositionally biased region" description="Low complexity" evidence="1">
    <location>
        <begin position="229"/>
        <end position="242"/>
    </location>
</feature>
<name>A0A9N8E446_9STRA</name>
<dbReference type="Proteomes" id="UP001153069">
    <property type="component" value="Unassembled WGS sequence"/>
</dbReference>
<accession>A0A9N8E446</accession>
<feature type="compositionally biased region" description="Low complexity" evidence="1">
    <location>
        <begin position="91"/>
        <end position="104"/>
    </location>
</feature>
<comment type="caution">
    <text evidence="2">The sequence shown here is derived from an EMBL/GenBank/DDBJ whole genome shotgun (WGS) entry which is preliminary data.</text>
</comment>
<feature type="region of interest" description="Disordered" evidence="1">
    <location>
        <begin position="29"/>
        <end position="171"/>
    </location>
</feature>
<organism evidence="2 3">
    <name type="scientific">Seminavis robusta</name>
    <dbReference type="NCBI Taxonomy" id="568900"/>
    <lineage>
        <taxon>Eukaryota</taxon>
        <taxon>Sar</taxon>
        <taxon>Stramenopiles</taxon>
        <taxon>Ochrophyta</taxon>
        <taxon>Bacillariophyta</taxon>
        <taxon>Bacillariophyceae</taxon>
        <taxon>Bacillariophycidae</taxon>
        <taxon>Naviculales</taxon>
        <taxon>Naviculaceae</taxon>
        <taxon>Seminavis</taxon>
    </lineage>
</organism>
<keyword evidence="3" id="KW-1185">Reference proteome</keyword>
<feature type="compositionally biased region" description="Basic residues" evidence="1">
    <location>
        <begin position="62"/>
        <end position="90"/>
    </location>
</feature>
<feature type="region of interest" description="Disordered" evidence="1">
    <location>
        <begin position="224"/>
        <end position="248"/>
    </location>
</feature>
<protein>
    <submittedName>
        <fullName evidence="2">Uncharacterized protein</fullName>
    </submittedName>
</protein>
<evidence type="ECO:0000313" key="2">
    <source>
        <dbReference type="EMBL" id="CAB9514157.1"/>
    </source>
</evidence>
<reference evidence="2" key="1">
    <citation type="submission" date="2020-06" db="EMBL/GenBank/DDBJ databases">
        <authorList>
            <consortium name="Plant Systems Biology data submission"/>
        </authorList>
    </citation>
    <scope>NUCLEOTIDE SEQUENCE</scope>
    <source>
        <strain evidence="2">D6</strain>
    </source>
</reference>